<reference evidence="3 4" key="1">
    <citation type="submission" date="2018-10" db="EMBL/GenBank/DDBJ databases">
        <authorList>
            <consortium name="Pathogen Informatics"/>
        </authorList>
    </citation>
    <scope>NUCLEOTIDE SEQUENCE [LARGE SCALE GENOMIC DNA]</scope>
</reference>
<dbReference type="Proteomes" id="UP000267029">
    <property type="component" value="Unassembled WGS sequence"/>
</dbReference>
<dbReference type="GO" id="GO:0003824">
    <property type="term" value="F:catalytic activity"/>
    <property type="evidence" value="ECO:0007669"/>
    <property type="project" value="InterPro"/>
</dbReference>
<name>A0A0R3UA60_MESCO</name>
<dbReference type="PROSITE" id="PS50035">
    <property type="entry name" value="PLD"/>
    <property type="match status" value="2"/>
</dbReference>
<dbReference type="CDD" id="cd09107">
    <property type="entry name" value="PLDc_vPLD3_4_5_like_2"/>
    <property type="match status" value="1"/>
</dbReference>
<feature type="domain" description="PLD phosphodiesterase" evidence="2">
    <location>
        <begin position="574"/>
        <end position="600"/>
    </location>
</feature>
<dbReference type="Pfam" id="PF13918">
    <property type="entry name" value="PLDc_3"/>
    <property type="match status" value="2"/>
</dbReference>
<dbReference type="Gene3D" id="3.30.870.10">
    <property type="entry name" value="Endonuclease Chain A"/>
    <property type="match status" value="2"/>
</dbReference>
<proteinExistence type="inferred from homology"/>
<dbReference type="CDD" id="cd09106">
    <property type="entry name" value="PLDc_vPLD3_4_5_like_1"/>
    <property type="match status" value="1"/>
</dbReference>
<sequence length="646" mass="71823">MSTGFYLKDLKAVATRLAAFSPKRIIYSSSGRRPEGYKPVLLFTKADGTAVEAEPVPFDELLRESDFLCVCASLGDGTKGVFTEEVFNTMKPGAVFINTARGSMVDQEALYRALTKGVEAGGLFGAGLDVTVPEPLPTDSPLLKLPNCFILSHAGSTTDDAYTLRKSKMITSTSAFQMKHLITLLVLTLICSCTSSASLWRQRRLLFRQPVRQRHHVGLDLCSASLTESIPEGVIYPQGSPNHISTFLAWCMLLDLARDNVSIASFYWSMLREDVYNSTSAYQGEFVFRSLLNASEKLNVSIVTSGANVTDNDLDQLIAAGATVSYLDVARLLQSGVQHAKLWSVDDRHGYLGSANMDWRSLTQVKEMGIVLYDCPALVSDLSKIIGAFRVASEPDTVLPIHWSSKLKTRYNRTNPMRLLLNGIPASVYLTMSPPPFKPPGREDDLEAILHVIGEARSFIYVSVMEFEAAIRTYSEAPEKPDLTTSIDSSPHPETISSLLARRYWPILTNALVQASMEHGVEVRILVSRWRHTSPKMHNYMRSLRALNGVNNAHLRIRFFVVPTSTPEQESIPFSRVNHNKYMVTDRTLYIGTSNWSGDYFLNTGGAGIVINYEDDTIGSSGEATLRRQLQDIFHRDWNSAYTDEL</sequence>
<dbReference type="PANTHER" id="PTHR10185:SF17">
    <property type="entry name" value="GM01519P-RELATED"/>
    <property type="match status" value="1"/>
</dbReference>
<evidence type="ECO:0000256" key="1">
    <source>
        <dbReference type="ARBA" id="ARBA00008664"/>
    </source>
</evidence>
<dbReference type="InterPro" id="IPR001736">
    <property type="entry name" value="PLipase_D/transphosphatidylase"/>
</dbReference>
<gene>
    <name evidence="3" type="ORF">MCOS_LOCUS3809</name>
</gene>
<dbReference type="OrthoDB" id="1923775at2759"/>
<dbReference type="GO" id="GO:0051287">
    <property type="term" value="F:NAD binding"/>
    <property type="evidence" value="ECO:0007669"/>
    <property type="project" value="InterPro"/>
</dbReference>
<comment type="similarity">
    <text evidence="1">Belongs to the phospholipase D family.</text>
</comment>
<protein>
    <recommendedName>
        <fullName evidence="2">PLD phosphodiesterase domain-containing protein</fullName>
    </recommendedName>
</protein>
<dbReference type="STRING" id="53468.A0A0R3UA60"/>
<organism evidence="3 4">
    <name type="scientific">Mesocestoides corti</name>
    <name type="common">Flatworm</name>
    <dbReference type="NCBI Taxonomy" id="53468"/>
    <lineage>
        <taxon>Eukaryota</taxon>
        <taxon>Metazoa</taxon>
        <taxon>Spiralia</taxon>
        <taxon>Lophotrochozoa</taxon>
        <taxon>Platyhelminthes</taxon>
        <taxon>Cestoda</taxon>
        <taxon>Eucestoda</taxon>
        <taxon>Cyclophyllidea</taxon>
        <taxon>Mesocestoididae</taxon>
        <taxon>Mesocestoides</taxon>
    </lineage>
</organism>
<evidence type="ECO:0000313" key="3">
    <source>
        <dbReference type="EMBL" id="VDD77806.1"/>
    </source>
</evidence>
<dbReference type="Pfam" id="PF02826">
    <property type="entry name" value="2-Hacid_dh_C"/>
    <property type="match status" value="1"/>
</dbReference>
<dbReference type="SUPFAM" id="SSF51735">
    <property type="entry name" value="NAD(P)-binding Rossmann-fold domains"/>
    <property type="match status" value="1"/>
</dbReference>
<dbReference type="InterPro" id="IPR006140">
    <property type="entry name" value="D-isomer_DH_NAD-bd"/>
</dbReference>
<dbReference type="PANTHER" id="PTHR10185">
    <property type="entry name" value="PHOSPHOLIPASE D - RELATED"/>
    <property type="match status" value="1"/>
</dbReference>
<dbReference type="Gene3D" id="3.40.50.720">
    <property type="entry name" value="NAD(P)-binding Rossmann-like Domain"/>
    <property type="match status" value="1"/>
</dbReference>
<dbReference type="SMART" id="SM00155">
    <property type="entry name" value="PLDc"/>
    <property type="match status" value="2"/>
</dbReference>
<accession>A0A0R3UA60</accession>
<dbReference type="InterPro" id="IPR050874">
    <property type="entry name" value="Diverse_PLD-related"/>
</dbReference>
<feature type="domain" description="PLD phosphodiesterase" evidence="2">
    <location>
        <begin position="334"/>
        <end position="361"/>
    </location>
</feature>
<dbReference type="SUPFAM" id="SSF56024">
    <property type="entry name" value="Phospholipase D/nuclease"/>
    <property type="match status" value="2"/>
</dbReference>
<keyword evidence="4" id="KW-1185">Reference proteome</keyword>
<evidence type="ECO:0000313" key="4">
    <source>
        <dbReference type="Proteomes" id="UP000267029"/>
    </source>
</evidence>
<dbReference type="InterPro" id="IPR032803">
    <property type="entry name" value="PLDc_3"/>
</dbReference>
<dbReference type="EMBL" id="UXSR01001015">
    <property type="protein sequence ID" value="VDD77806.1"/>
    <property type="molecule type" value="Genomic_DNA"/>
</dbReference>
<dbReference type="InterPro" id="IPR036291">
    <property type="entry name" value="NAD(P)-bd_dom_sf"/>
</dbReference>
<dbReference type="AlphaFoldDB" id="A0A0R3UA60"/>
<evidence type="ECO:0000259" key="2">
    <source>
        <dbReference type="PROSITE" id="PS50035"/>
    </source>
</evidence>